<evidence type="ECO:0000313" key="2">
    <source>
        <dbReference type="EMBL" id="KAG7509671.1"/>
    </source>
</evidence>
<dbReference type="EMBL" id="JAGKHQ010000008">
    <property type="protein sequence ID" value="KAG7509671.1"/>
    <property type="molecule type" value="Genomic_DNA"/>
</dbReference>
<accession>A0AAV6S143</accession>
<evidence type="ECO:0000313" key="3">
    <source>
        <dbReference type="Proteomes" id="UP000693946"/>
    </source>
</evidence>
<protein>
    <submittedName>
        <fullName evidence="2">Uncharacterized protein</fullName>
    </submittedName>
</protein>
<organism evidence="2 3">
    <name type="scientific">Solea senegalensis</name>
    <name type="common">Senegalese sole</name>
    <dbReference type="NCBI Taxonomy" id="28829"/>
    <lineage>
        <taxon>Eukaryota</taxon>
        <taxon>Metazoa</taxon>
        <taxon>Chordata</taxon>
        <taxon>Craniata</taxon>
        <taxon>Vertebrata</taxon>
        <taxon>Euteleostomi</taxon>
        <taxon>Actinopterygii</taxon>
        <taxon>Neopterygii</taxon>
        <taxon>Teleostei</taxon>
        <taxon>Neoteleostei</taxon>
        <taxon>Acanthomorphata</taxon>
        <taxon>Carangaria</taxon>
        <taxon>Pleuronectiformes</taxon>
        <taxon>Pleuronectoidei</taxon>
        <taxon>Soleidae</taxon>
        <taxon>Solea</taxon>
    </lineage>
</organism>
<comment type="caution">
    <text evidence="2">The sequence shown here is derived from an EMBL/GenBank/DDBJ whole genome shotgun (WGS) entry which is preliminary data.</text>
</comment>
<evidence type="ECO:0000256" key="1">
    <source>
        <dbReference type="SAM" id="MobiDB-lite"/>
    </source>
</evidence>
<dbReference type="AlphaFoldDB" id="A0AAV6S143"/>
<name>A0AAV6S143_SOLSE</name>
<keyword evidence="3" id="KW-1185">Reference proteome</keyword>
<feature type="region of interest" description="Disordered" evidence="1">
    <location>
        <begin position="72"/>
        <end position="94"/>
    </location>
</feature>
<dbReference type="Proteomes" id="UP000693946">
    <property type="component" value="Linkage Group LG16"/>
</dbReference>
<reference evidence="2 3" key="1">
    <citation type="journal article" date="2021" name="Sci. Rep.">
        <title>Chromosome anchoring in Senegalese sole (Solea senegalensis) reveals sex-associated markers and genome rearrangements in flatfish.</title>
        <authorList>
            <person name="Guerrero-Cozar I."/>
            <person name="Gomez-Garrido J."/>
            <person name="Berbel C."/>
            <person name="Martinez-Blanch J.F."/>
            <person name="Alioto T."/>
            <person name="Claros M.G."/>
            <person name="Gagnaire P.A."/>
            <person name="Manchado M."/>
        </authorList>
    </citation>
    <scope>NUCLEOTIDE SEQUENCE [LARGE SCALE GENOMIC DNA]</scope>
    <source>
        <strain evidence="2">Sse05_10M</strain>
    </source>
</reference>
<sequence>MLSLWSAVAESLFVIGHTSVIRANSRGSLVSPADHNGRWNKDTKVINGNIIWNLEVIMIIMTDRNQSSWLKEAQDVSKRRTRRGPGNDVNAESQRVASTYNQTSMPSPHDIDHDNQAKLLMKEPAVNCSTNPPPTDLQHPLEDNLFLSLHPPVSHP</sequence>
<gene>
    <name evidence="2" type="ORF">JOB18_001680</name>
</gene>
<proteinExistence type="predicted"/>